<evidence type="ECO:0000313" key="1">
    <source>
        <dbReference type="EMBL" id="OMJ67199.1"/>
    </source>
</evidence>
<reference evidence="1 2" key="1">
    <citation type="submission" date="2016-11" db="EMBL/GenBank/DDBJ databases">
        <title>The macronuclear genome of Stentor coeruleus: a giant cell with tiny introns.</title>
        <authorList>
            <person name="Slabodnick M."/>
            <person name="Ruby J.G."/>
            <person name="Reiff S.B."/>
            <person name="Swart E.C."/>
            <person name="Gosai S."/>
            <person name="Prabakaran S."/>
            <person name="Witkowska E."/>
            <person name="Larue G.E."/>
            <person name="Fisher S."/>
            <person name="Freeman R.M."/>
            <person name="Gunawardena J."/>
            <person name="Chu W."/>
            <person name="Stover N.A."/>
            <person name="Gregory B.D."/>
            <person name="Nowacki M."/>
            <person name="Derisi J."/>
            <person name="Roy S.W."/>
            <person name="Marshall W.F."/>
            <person name="Sood P."/>
        </authorList>
    </citation>
    <scope>NUCLEOTIDE SEQUENCE [LARGE SCALE GENOMIC DNA]</scope>
    <source>
        <strain evidence="1">WM001</strain>
    </source>
</reference>
<accession>A0A1R2ARQ8</accession>
<dbReference type="AlphaFoldDB" id="A0A1R2ARQ8"/>
<keyword evidence="2" id="KW-1185">Reference proteome</keyword>
<dbReference type="EMBL" id="MPUH01001546">
    <property type="protein sequence ID" value="OMJ67199.1"/>
    <property type="molecule type" value="Genomic_DNA"/>
</dbReference>
<gene>
    <name evidence="1" type="ORF">SteCoe_35707</name>
</gene>
<protein>
    <submittedName>
        <fullName evidence="1">Uncharacterized protein</fullName>
    </submittedName>
</protein>
<evidence type="ECO:0000313" key="2">
    <source>
        <dbReference type="Proteomes" id="UP000187209"/>
    </source>
</evidence>
<name>A0A1R2ARQ8_9CILI</name>
<organism evidence="1 2">
    <name type="scientific">Stentor coeruleus</name>
    <dbReference type="NCBI Taxonomy" id="5963"/>
    <lineage>
        <taxon>Eukaryota</taxon>
        <taxon>Sar</taxon>
        <taxon>Alveolata</taxon>
        <taxon>Ciliophora</taxon>
        <taxon>Postciliodesmatophora</taxon>
        <taxon>Heterotrichea</taxon>
        <taxon>Heterotrichida</taxon>
        <taxon>Stentoridae</taxon>
        <taxon>Stentor</taxon>
    </lineage>
</organism>
<dbReference type="Proteomes" id="UP000187209">
    <property type="component" value="Unassembled WGS sequence"/>
</dbReference>
<sequence length="338" mass="38943">MASNIPPKPRETAKQIYYTKGEIDNQIKPFRVKSHIAIPDKALTVIERNPSHYEEINIKPKAPYIRTRGYTPGLYSGMCDPVQKEHQLANGITSLSEAKLLKKKVYSEMAVKPTVLCAKTVKNQDFNKQNESQTKDQIPIPENWLYRTRMQPVPKDPNKDVFGYSEDAPEWFKVTETTNVKDHNIEKSQGYDGTLTILSRISGWITVSPHSRNRQKRLGRYGPFDKSKKGNNYQNVSDLAPAWMQTEFSRNDETGYKNQLAPVNVRQEKKRVFLVDKEQPIKNAWSAGDFKHNAIKTEEAKKFSFGLSEVQNRIFEWKEDVNKQKYDKPVAGKIGSRY</sequence>
<comment type="caution">
    <text evidence="1">The sequence shown here is derived from an EMBL/GenBank/DDBJ whole genome shotgun (WGS) entry which is preliminary data.</text>
</comment>
<proteinExistence type="predicted"/>
<dbReference type="OrthoDB" id="323661at2759"/>